<dbReference type="EMBL" id="MN740846">
    <property type="protein sequence ID" value="QHU14741.1"/>
    <property type="molecule type" value="Genomic_DNA"/>
</dbReference>
<protein>
    <submittedName>
        <fullName evidence="1">Uncharacterized protein</fullName>
    </submittedName>
</protein>
<evidence type="ECO:0000313" key="1">
    <source>
        <dbReference type="EMBL" id="QHU14741.1"/>
    </source>
</evidence>
<sequence length="124" mass="14656">MPFNKSYQFEIPSHIWAVFQIPSDNRSIWWHLTGDEHDLRGLQRPVQIVDVPFNCPHDAAEVVKAMLDQKKKKKSIKIIFRHPHIYDRMKLLDTCLRLGDGEGYEMQTQNIVEGQSKWFCIDFN</sequence>
<name>A0A6C0KC31_9ZZZZ</name>
<accession>A0A6C0KC31</accession>
<reference evidence="1" key="1">
    <citation type="journal article" date="2020" name="Nature">
        <title>Giant virus diversity and host interactions through global metagenomics.</title>
        <authorList>
            <person name="Schulz F."/>
            <person name="Roux S."/>
            <person name="Paez-Espino D."/>
            <person name="Jungbluth S."/>
            <person name="Walsh D.A."/>
            <person name="Denef V.J."/>
            <person name="McMahon K.D."/>
            <person name="Konstantinidis K.T."/>
            <person name="Eloe-Fadrosh E.A."/>
            <person name="Kyrpides N.C."/>
            <person name="Woyke T."/>
        </authorList>
    </citation>
    <scope>NUCLEOTIDE SEQUENCE</scope>
    <source>
        <strain evidence="1">GVMAG-S-1102113-126</strain>
    </source>
</reference>
<organism evidence="1">
    <name type="scientific">viral metagenome</name>
    <dbReference type="NCBI Taxonomy" id="1070528"/>
    <lineage>
        <taxon>unclassified sequences</taxon>
        <taxon>metagenomes</taxon>
        <taxon>organismal metagenomes</taxon>
    </lineage>
</organism>
<dbReference type="AlphaFoldDB" id="A0A6C0KC31"/>
<proteinExistence type="predicted"/>